<dbReference type="PANTHER" id="PTHR33223">
    <property type="entry name" value="CCHC-TYPE DOMAIN-CONTAINING PROTEIN"/>
    <property type="match status" value="1"/>
</dbReference>
<dbReference type="OrthoDB" id="1002398at2759"/>
<accession>A0A7J9B9R4</accession>
<comment type="caution">
    <text evidence="2">The sequence shown here is derived from an EMBL/GenBank/DDBJ whole genome shotgun (WGS) entry which is preliminary data.</text>
</comment>
<evidence type="ECO:0000313" key="2">
    <source>
        <dbReference type="EMBL" id="MBA0732902.1"/>
    </source>
</evidence>
<reference evidence="2 3" key="1">
    <citation type="journal article" date="2019" name="Genome Biol. Evol.">
        <title>Insights into the evolution of the New World diploid cottons (Gossypium, subgenus Houzingenia) based on genome sequencing.</title>
        <authorList>
            <person name="Grover C.E."/>
            <person name="Arick M.A. 2nd"/>
            <person name="Thrash A."/>
            <person name="Conover J.L."/>
            <person name="Sanders W.S."/>
            <person name="Peterson D.G."/>
            <person name="Frelichowski J.E."/>
            <person name="Scheffler J.A."/>
            <person name="Scheffler B.E."/>
            <person name="Wendel J.F."/>
        </authorList>
    </citation>
    <scope>NUCLEOTIDE SEQUENCE [LARGE SCALE GENOMIC DNA]</scope>
    <source>
        <strain evidence="2">5</strain>
        <tissue evidence="2">Leaf</tissue>
    </source>
</reference>
<dbReference type="Pfam" id="PF03732">
    <property type="entry name" value="Retrotrans_gag"/>
    <property type="match status" value="1"/>
</dbReference>
<dbReference type="PANTHER" id="PTHR33223:SF6">
    <property type="entry name" value="CCHC-TYPE DOMAIN-CONTAINING PROTEIN"/>
    <property type="match status" value="1"/>
</dbReference>
<dbReference type="AlphaFoldDB" id="A0A7J9B9R4"/>
<feature type="non-terminal residue" evidence="2">
    <location>
        <position position="1"/>
    </location>
</feature>
<keyword evidence="3" id="KW-1185">Reference proteome</keyword>
<gene>
    <name evidence="2" type="ORF">Gogos_016963</name>
</gene>
<dbReference type="Proteomes" id="UP000593579">
    <property type="component" value="Unassembled WGS sequence"/>
</dbReference>
<proteinExistence type="predicted"/>
<evidence type="ECO:0000313" key="3">
    <source>
        <dbReference type="Proteomes" id="UP000593579"/>
    </source>
</evidence>
<feature type="domain" description="Retrotransposon gag" evidence="1">
    <location>
        <begin position="217"/>
        <end position="268"/>
    </location>
</feature>
<dbReference type="EMBL" id="JABEZY010000001">
    <property type="protein sequence ID" value="MBA0732902.1"/>
    <property type="molecule type" value="Genomic_DNA"/>
</dbReference>
<evidence type="ECO:0000259" key="1">
    <source>
        <dbReference type="Pfam" id="PF03732"/>
    </source>
</evidence>
<protein>
    <recommendedName>
        <fullName evidence="1">Retrotransposon gag domain-containing protein</fullName>
    </recommendedName>
</protein>
<sequence length="269" mass="31213">MRLSDKKAIADFITILWNSWKTETTSSFVARKKMHWEKPLRGTVKINFNAAVSNTKNDYGVITRDSDGFAIGGSFGFKNKEIASEWVELYAFKESLKIKKHGDDINLMGYCINECFRNMDRLYNLAVKWENHNCNKVVDFLSKYAISNECHLVFGMDFPTVIHKLAPQFELKPVMFQSMGQFSCIPIEDPHLHLQLFMEVSDSFKIVGVTEDALRLKLFLYLLQDRAQAWLNLLQPNSISTWQELVERFLVKYFPPSKDAKLQNEITTF</sequence>
<name>A0A7J9B9R4_GOSGO</name>
<organism evidence="2 3">
    <name type="scientific">Gossypium gossypioides</name>
    <name type="common">Mexican cotton</name>
    <name type="synonym">Selera gossypioides</name>
    <dbReference type="NCBI Taxonomy" id="34282"/>
    <lineage>
        <taxon>Eukaryota</taxon>
        <taxon>Viridiplantae</taxon>
        <taxon>Streptophyta</taxon>
        <taxon>Embryophyta</taxon>
        <taxon>Tracheophyta</taxon>
        <taxon>Spermatophyta</taxon>
        <taxon>Magnoliopsida</taxon>
        <taxon>eudicotyledons</taxon>
        <taxon>Gunneridae</taxon>
        <taxon>Pentapetalae</taxon>
        <taxon>rosids</taxon>
        <taxon>malvids</taxon>
        <taxon>Malvales</taxon>
        <taxon>Malvaceae</taxon>
        <taxon>Malvoideae</taxon>
        <taxon>Gossypium</taxon>
    </lineage>
</organism>
<dbReference type="InterPro" id="IPR005162">
    <property type="entry name" value="Retrotrans_gag_dom"/>
</dbReference>